<dbReference type="Proteomes" id="UP000189310">
    <property type="component" value="Unassembled WGS sequence"/>
</dbReference>
<evidence type="ECO:0000313" key="2">
    <source>
        <dbReference type="EMBL" id="ONN71718.1"/>
    </source>
</evidence>
<dbReference type="EMBL" id="MTLN01000004">
    <property type="protein sequence ID" value="ONN71718.1"/>
    <property type="molecule type" value="Genomic_DNA"/>
</dbReference>
<sequence>MSTSAKSDPKPSSFHTHSDGRGVRLVYCNGYEVKCAIWADTQRGLVCYAPTPIKMKRNSDEIYTRMLRGQVTVEVV</sequence>
<name>A0ABX3IXJ7_9PSED</name>
<comment type="caution">
    <text evidence="2">The sequence shown here is derived from an EMBL/GenBank/DDBJ whole genome shotgun (WGS) entry which is preliminary data.</text>
</comment>
<evidence type="ECO:0000313" key="3">
    <source>
        <dbReference type="Proteomes" id="UP000189310"/>
    </source>
</evidence>
<evidence type="ECO:0000256" key="1">
    <source>
        <dbReference type="SAM" id="MobiDB-lite"/>
    </source>
</evidence>
<gene>
    <name evidence="2" type="ORF">BVL52_08735</name>
</gene>
<organism evidence="2 3">
    <name type="scientific">Pseudomonas oryzihabitans</name>
    <dbReference type="NCBI Taxonomy" id="47885"/>
    <lineage>
        <taxon>Bacteria</taxon>
        <taxon>Pseudomonadati</taxon>
        <taxon>Pseudomonadota</taxon>
        <taxon>Gammaproteobacteria</taxon>
        <taxon>Pseudomonadales</taxon>
        <taxon>Pseudomonadaceae</taxon>
        <taxon>Pseudomonas</taxon>
    </lineage>
</organism>
<accession>A0ABX3IXJ7</accession>
<protein>
    <recommendedName>
        <fullName evidence="4">DUF4222 domain-containing protein</fullName>
    </recommendedName>
</protein>
<evidence type="ECO:0008006" key="4">
    <source>
        <dbReference type="Google" id="ProtNLM"/>
    </source>
</evidence>
<feature type="region of interest" description="Disordered" evidence="1">
    <location>
        <begin position="1"/>
        <end position="20"/>
    </location>
</feature>
<dbReference type="RefSeq" id="WP_077171700.1">
    <property type="nucleotide sequence ID" value="NZ_MTLN01000004.1"/>
</dbReference>
<keyword evidence="3" id="KW-1185">Reference proteome</keyword>
<proteinExistence type="predicted"/>
<reference evidence="2 3" key="1">
    <citation type="submission" date="2017-01" db="EMBL/GenBank/DDBJ databases">
        <title>Pseudomonas psychrotolerans genome sequencing and assembly.</title>
        <authorList>
            <person name="Vyas B."/>
            <person name="Mayilraj S."/>
        </authorList>
    </citation>
    <scope>NUCLEOTIDE SEQUENCE [LARGE SCALE GENOMIC DNA]</scope>
    <source>
        <strain evidence="2 3">SDS18</strain>
    </source>
</reference>